<feature type="region of interest" description="Disordered" evidence="1">
    <location>
        <begin position="313"/>
        <end position="338"/>
    </location>
</feature>
<accession>W7ERP3</accession>
<reference evidence="2 3" key="1">
    <citation type="journal article" date="2013" name="PLoS Genet.">
        <title>Comparative genome structure, secondary metabolite, and effector coding capacity across Cochliobolus pathogens.</title>
        <authorList>
            <person name="Condon B.J."/>
            <person name="Leng Y."/>
            <person name="Wu D."/>
            <person name="Bushley K.E."/>
            <person name="Ohm R.A."/>
            <person name="Otillar R."/>
            <person name="Martin J."/>
            <person name="Schackwitz W."/>
            <person name="Grimwood J."/>
            <person name="MohdZainudin N."/>
            <person name="Xue C."/>
            <person name="Wang R."/>
            <person name="Manning V.A."/>
            <person name="Dhillon B."/>
            <person name="Tu Z.J."/>
            <person name="Steffenson B.J."/>
            <person name="Salamov A."/>
            <person name="Sun H."/>
            <person name="Lowry S."/>
            <person name="LaButti K."/>
            <person name="Han J."/>
            <person name="Copeland A."/>
            <person name="Lindquist E."/>
            <person name="Barry K."/>
            <person name="Schmutz J."/>
            <person name="Baker S.E."/>
            <person name="Ciuffetti L.M."/>
            <person name="Grigoriev I.V."/>
            <person name="Zhong S."/>
            <person name="Turgeon B.G."/>
        </authorList>
    </citation>
    <scope>NUCLEOTIDE SEQUENCE [LARGE SCALE GENOMIC DNA]</scope>
    <source>
        <strain evidence="2 3">FI3</strain>
    </source>
</reference>
<name>W7ERP3_BIPV3</name>
<keyword evidence="3" id="KW-1185">Reference proteome</keyword>
<evidence type="ECO:0000313" key="2">
    <source>
        <dbReference type="EMBL" id="EUN30771.1"/>
    </source>
</evidence>
<evidence type="ECO:0000313" key="3">
    <source>
        <dbReference type="Proteomes" id="UP000054337"/>
    </source>
</evidence>
<dbReference type="EMBL" id="KI968703">
    <property type="protein sequence ID" value="EUN30771.1"/>
    <property type="molecule type" value="Genomic_DNA"/>
</dbReference>
<dbReference type="AlphaFoldDB" id="W7ERP3"/>
<dbReference type="OrthoDB" id="10333571at2759"/>
<dbReference type="HOGENOM" id="CLU_050551_0_0_1"/>
<sequence>MTIRGATTHANDWYSFSDHGVGGIVESRHDLIRHMYLARFTHKVPGPSVIAKKRASNNDKVEQLFLPTLLLFSTLSLADEHTDAVGSTPQSPVILQIPELATMLLCRPGRRPVDVAPKKRRLHLSGFRLQTTPADQWYPSVADDPLGRVTASSLGCEAGGATPTRRISSCGLDGTLLRKDATLFAYSQSVATAGFSSLGLVQCGSRGPVLVKGLHLHVERVRRITSSQRSGYAGVVSGMANVLGPSAGRYRVTVHRLVDPAMEGYNAYRSRAPLNLDLVRQANQAHARGYVLLLHYHLAVLFKHAAHQQQIRLSVSPASRPDALRTSRSASSRLHHGR</sequence>
<evidence type="ECO:0000256" key="1">
    <source>
        <dbReference type="SAM" id="MobiDB-lite"/>
    </source>
</evidence>
<dbReference type="RefSeq" id="XP_014560361.1">
    <property type="nucleotide sequence ID" value="XM_014704875.1"/>
</dbReference>
<protein>
    <submittedName>
        <fullName evidence="2">Uncharacterized protein</fullName>
    </submittedName>
</protein>
<gene>
    <name evidence="2" type="ORF">COCVIDRAFT_34591</name>
</gene>
<dbReference type="GeneID" id="26255492"/>
<dbReference type="Proteomes" id="UP000054337">
    <property type="component" value="Unassembled WGS sequence"/>
</dbReference>
<organism evidence="2 3">
    <name type="scientific">Bipolaris victoriae (strain FI3)</name>
    <name type="common">Victoria blight of oats agent</name>
    <name type="synonym">Cochliobolus victoriae</name>
    <dbReference type="NCBI Taxonomy" id="930091"/>
    <lineage>
        <taxon>Eukaryota</taxon>
        <taxon>Fungi</taxon>
        <taxon>Dikarya</taxon>
        <taxon>Ascomycota</taxon>
        <taxon>Pezizomycotina</taxon>
        <taxon>Dothideomycetes</taxon>
        <taxon>Pleosporomycetidae</taxon>
        <taxon>Pleosporales</taxon>
        <taxon>Pleosporineae</taxon>
        <taxon>Pleosporaceae</taxon>
        <taxon>Bipolaris</taxon>
    </lineage>
</organism>
<proteinExistence type="predicted"/>